<dbReference type="GO" id="GO:0019478">
    <property type="term" value="P:D-amino acid catabolic process"/>
    <property type="evidence" value="ECO:0007669"/>
    <property type="project" value="TreeGrafter"/>
</dbReference>
<dbReference type="Gene3D" id="3.40.50.720">
    <property type="entry name" value="NAD(P)-binding Rossmann-like Domain"/>
    <property type="match status" value="1"/>
</dbReference>
<dbReference type="GO" id="GO:0005737">
    <property type="term" value="C:cytoplasm"/>
    <property type="evidence" value="ECO:0007669"/>
    <property type="project" value="TreeGrafter"/>
</dbReference>
<dbReference type="AlphaFoldDB" id="A0AA35LQ28"/>
<dbReference type="Gene3D" id="3.30.9.10">
    <property type="entry name" value="D-Amino Acid Oxidase, subunit A, domain 2"/>
    <property type="match status" value="1"/>
</dbReference>
<evidence type="ECO:0000256" key="2">
    <source>
        <dbReference type="ARBA" id="ARBA00006730"/>
    </source>
</evidence>
<dbReference type="Pfam" id="PF01266">
    <property type="entry name" value="DAO"/>
    <property type="match status" value="1"/>
</dbReference>
<dbReference type="PIRSF" id="PIRSF000189">
    <property type="entry name" value="D-aa_oxidase"/>
    <property type="match status" value="1"/>
</dbReference>
<dbReference type="SUPFAM" id="SSF54373">
    <property type="entry name" value="FAD-linked reductases, C-terminal domain"/>
    <property type="match status" value="1"/>
</dbReference>
<keyword evidence="5" id="KW-0560">Oxidoreductase</keyword>
<comment type="caution">
    <text evidence="8">The sequence shown here is derived from an EMBL/GenBank/DDBJ whole genome shotgun (WGS) entry which is preliminary data.</text>
</comment>
<dbReference type="EMBL" id="CABFNP030000459">
    <property type="protein sequence ID" value="CAI6021085.1"/>
    <property type="molecule type" value="Genomic_DNA"/>
</dbReference>
<reference evidence="8" key="1">
    <citation type="submission" date="2023-01" db="EMBL/GenBank/DDBJ databases">
        <authorList>
            <person name="Piombo E."/>
        </authorList>
    </citation>
    <scope>NUCLEOTIDE SEQUENCE</scope>
</reference>
<evidence type="ECO:0000313" key="8">
    <source>
        <dbReference type="EMBL" id="CAI6021085.1"/>
    </source>
</evidence>
<evidence type="ECO:0000256" key="6">
    <source>
        <dbReference type="PIRSR" id="PIRSR000189-1"/>
    </source>
</evidence>
<name>A0AA35LQ28_9HYPO</name>
<dbReference type="PANTHER" id="PTHR11530:SF11">
    <property type="entry name" value="D-ASPARTATE OXIDASE"/>
    <property type="match status" value="1"/>
</dbReference>
<feature type="binding site" evidence="6">
    <location>
        <position position="294"/>
    </location>
    <ligand>
        <name>D-dopa</name>
        <dbReference type="ChEBI" id="CHEBI:149689"/>
    </ligand>
</feature>
<evidence type="ECO:0000256" key="5">
    <source>
        <dbReference type="ARBA" id="ARBA00023002"/>
    </source>
</evidence>
<feature type="binding site" evidence="6">
    <location>
        <position position="232"/>
    </location>
    <ligand>
        <name>D-dopa</name>
        <dbReference type="ChEBI" id="CHEBI:149689"/>
    </ligand>
</feature>
<accession>A0AA35LQ28</accession>
<evidence type="ECO:0000256" key="3">
    <source>
        <dbReference type="ARBA" id="ARBA00022630"/>
    </source>
</evidence>
<sequence>MEIGIIGSGVIGLTSALALVKDGFNVTIVARDLPGDDGSQQWASPWAGAGILPYPDSKGHDLQTETFKFYWELAHRDPTSGVQVRPFTTIKLPSAPEITVVDVTEYYDDRSDDSTIWYKSMVPKYRLLRSKDLPANAKIGFKYQSMTVNPAAFLPWMKLLLDQKGVRFIRAEVKSFAEARSILKTPVIINASGLGAFDLASDDKVIAVRGQTMLVESDSHEMVMFQGSHYTYQIPRMFSGGVIIGGVSQPGNSDQDVDPDLRPDILQRMNAISKDRFRSVDLDKHVIADLVGFRPSRKGGYRLEREAEIIHAYGFNTLGYTYSYGVALKVCELTKSLLAEKRALRSHL</sequence>
<protein>
    <recommendedName>
        <fullName evidence="7">FAD dependent oxidoreductase domain-containing protein</fullName>
    </recommendedName>
</protein>
<keyword evidence="9" id="KW-1185">Reference proteome</keyword>
<keyword evidence="3" id="KW-0285">Flavoprotein</keyword>
<keyword evidence="4 6" id="KW-0274">FAD</keyword>
<dbReference type="Proteomes" id="UP001160390">
    <property type="component" value="Unassembled WGS sequence"/>
</dbReference>
<comment type="cofactor">
    <cofactor evidence="1 6">
        <name>FAD</name>
        <dbReference type="ChEBI" id="CHEBI:57692"/>
    </cofactor>
</comment>
<dbReference type="GO" id="GO:0003884">
    <property type="term" value="F:D-amino-acid oxidase activity"/>
    <property type="evidence" value="ECO:0007669"/>
    <property type="project" value="InterPro"/>
</dbReference>
<gene>
    <name evidence="8" type="ORF">CCHLO57077_00013415</name>
</gene>
<evidence type="ECO:0000313" key="9">
    <source>
        <dbReference type="Proteomes" id="UP001160390"/>
    </source>
</evidence>
<dbReference type="PANTHER" id="PTHR11530">
    <property type="entry name" value="D-AMINO ACID OXIDASE"/>
    <property type="match status" value="1"/>
</dbReference>
<dbReference type="SUPFAM" id="SSF51971">
    <property type="entry name" value="Nucleotide-binding domain"/>
    <property type="match status" value="1"/>
</dbReference>
<evidence type="ECO:0000259" key="7">
    <source>
        <dbReference type="Pfam" id="PF01266"/>
    </source>
</evidence>
<dbReference type="InterPro" id="IPR006076">
    <property type="entry name" value="FAD-dep_OxRdtase"/>
</dbReference>
<dbReference type="InterPro" id="IPR023209">
    <property type="entry name" value="DAO"/>
</dbReference>
<feature type="domain" description="FAD dependent oxidoreductase" evidence="7">
    <location>
        <begin position="3"/>
        <end position="332"/>
    </location>
</feature>
<organism evidence="8 9">
    <name type="scientific">Clonostachys chloroleuca</name>
    <dbReference type="NCBI Taxonomy" id="1926264"/>
    <lineage>
        <taxon>Eukaryota</taxon>
        <taxon>Fungi</taxon>
        <taxon>Dikarya</taxon>
        <taxon>Ascomycota</taxon>
        <taxon>Pezizomycotina</taxon>
        <taxon>Sordariomycetes</taxon>
        <taxon>Hypocreomycetidae</taxon>
        <taxon>Hypocreales</taxon>
        <taxon>Bionectriaceae</taxon>
        <taxon>Clonostachys</taxon>
    </lineage>
</organism>
<evidence type="ECO:0000256" key="1">
    <source>
        <dbReference type="ARBA" id="ARBA00001974"/>
    </source>
</evidence>
<feature type="binding site" evidence="6">
    <location>
        <position position="173"/>
    </location>
    <ligand>
        <name>FAD</name>
        <dbReference type="ChEBI" id="CHEBI:57692"/>
    </ligand>
</feature>
<dbReference type="GO" id="GO:0071949">
    <property type="term" value="F:FAD binding"/>
    <property type="evidence" value="ECO:0007669"/>
    <property type="project" value="InterPro"/>
</dbReference>
<evidence type="ECO:0000256" key="4">
    <source>
        <dbReference type="ARBA" id="ARBA00022827"/>
    </source>
</evidence>
<comment type="similarity">
    <text evidence="2">Belongs to the DAMOX/DASOX family.</text>
</comment>
<proteinExistence type="inferred from homology"/>